<evidence type="ECO:0000313" key="3">
    <source>
        <dbReference type="Proteomes" id="UP000663888"/>
    </source>
</evidence>
<reference evidence="2" key="1">
    <citation type="submission" date="2021-01" db="EMBL/GenBank/DDBJ databases">
        <authorList>
            <person name="Kaushik A."/>
        </authorList>
    </citation>
    <scope>NUCLEOTIDE SEQUENCE</scope>
    <source>
        <strain evidence="2">AG4-R118</strain>
    </source>
</reference>
<dbReference type="PANTHER" id="PTHR44329">
    <property type="entry name" value="SERINE/THREONINE-PROTEIN KINASE TNNI3K-RELATED"/>
    <property type="match status" value="1"/>
</dbReference>
<dbReference type="Proteomes" id="UP000663888">
    <property type="component" value="Unassembled WGS sequence"/>
</dbReference>
<evidence type="ECO:0000259" key="1">
    <source>
        <dbReference type="PROSITE" id="PS50011"/>
    </source>
</evidence>
<evidence type="ECO:0000313" key="2">
    <source>
        <dbReference type="EMBL" id="CAE6477658.1"/>
    </source>
</evidence>
<dbReference type="Gene3D" id="1.10.510.10">
    <property type="entry name" value="Transferase(Phosphotransferase) domain 1"/>
    <property type="match status" value="1"/>
</dbReference>
<dbReference type="GO" id="GO:0004674">
    <property type="term" value="F:protein serine/threonine kinase activity"/>
    <property type="evidence" value="ECO:0007669"/>
    <property type="project" value="TreeGrafter"/>
</dbReference>
<dbReference type="InterPro" id="IPR000719">
    <property type="entry name" value="Prot_kinase_dom"/>
</dbReference>
<comment type="caution">
    <text evidence="2">The sequence shown here is derived from an EMBL/GenBank/DDBJ whole genome shotgun (WGS) entry which is preliminary data.</text>
</comment>
<dbReference type="InterPro" id="IPR011009">
    <property type="entry name" value="Kinase-like_dom_sf"/>
</dbReference>
<name>A0A8H3H1Q9_9AGAM</name>
<dbReference type="EMBL" id="CAJMWX010001256">
    <property type="protein sequence ID" value="CAE6477658.1"/>
    <property type="molecule type" value="Genomic_DNA"/>
</dbReference>
<accession>A0A8H3H1Q9</accession>
<dbReference type="Pfam" id="PF00069">
    <property type="entry name" value="Pkinase"/>
    <property type="match status" value="1"/>
</dbReference>
<dbReference type="InterPro" id="IPR051681">
    <property type="entry name" value="Ser/Thr_Kinases-Pseudokinases"/>
</dbReference>
<dbReference type="SMART" id="SM00220">
    <property type="entry name" value="S_TKc"/>
    <property type="match status" value="1"/>
</dbReference>
<dbReference type="SUPFAM" id="SSF56112">
    <property type="entry name" value="Protein kinase-like (PK-like)"/>
    <property type="match status" value="1"/>
</dbReference>
<organism evidence="2 3">
    <name type="scientific">Rhizoctonia solani</name>
    <dbReference type="NCBI Taxonomy" id="456999"/>
    <lineage>
        <taxon>Eukaryota</taxon>
        <taxon>Fungi</taxon>
        <taxon>Dikarya</taxon>
        <taxon>Basidiomycota</taxon>
        <taxon>Agaricomycotina</taxon>
        <taxon>Agaricomycetes</taxon>
        <taxon>Cantharellales</taxon>
        <taxon>Ceratobasidiaceae</taxon>
        <taxon>Rhizoctonia</taxon>
    </lineage>
</organism>
<gene>
    <name evidence="2" type="ORF">RDB_LOCUS118775</name>
</gene>
<dbReference type="PANTHER" id="PTHR44329:SF214">
    <property type="entry name" value="PROTEIN KINASE DOMAIN-CONTAINING PROTEIN"/>
    <property type="match status" value="1"/>
</dbReference>
<feature type="domain" description="Protein kinase" evidence="1">
    <location>
        <begin position="53"/>
        <end position="278"/>
    </location>
</feature>
<dbReference type="PROSITE" id="PS50011">
    <property type="entry name" value="PROTEIN_KINASE_DOM"/>
    <property type="match status" value="1"/>
</dbReference>
<dbReference type="GO" id="GO:0005524">
    <property type="term" value="F:ATP binding"/>
    <property type="evidence" value="ECO:0007669"/>
    <property type="project" value="InterPro"/>
</dbReference>
<dbReference type="PROSITE" id="PS00108">
    <property type="entry name" value="PROTEIN_KINASE_ST"/>
    <property type="match status" value="1"/>
</dbReference>
<protein>
    <recommendedName>
        <fullName evidence="1">Protein kinase domain-containing protein</fullName>
    </recommendedName>
</protein>
<sequence>MRLEVIVCRLWDQPAAAKDWSNSITKLALPTGCAAGAKNHTLPHLSLPLPLIDNALELIDAGWMGNVPLLINLQWLPNIPVGEFQGGSSYVERGFWNNQIIAVKFLKGCQTISGMAQSKKLLHRELAAWSKLAHPNILPLLGVVCIENTVGMASPYMPHGSASMYIRQHPEADVFQILYDVTGGIKYLASQSPPIAHGDLKGANVLINPEGKACICDFGLSRSIEGRVSVVTSGSGTFRWMAPEQLSAENMIVSLPADIFAWGMLALEAIDDWFSAMV</sequence>
<dbReference type="InterPro" id="IPR008271">
    <property type="entry name" value="Ser/Thr_kinase_AS"/>
</dbReference>
<proteinExistence type="predicted"/>
<dbReference type="AlphaFoldDB" id="A0A8H3H1Q9"/>